<gene>
    <name evidence="3" type="ORF">SAMN05444126_11710</name>
</gene>
<evidence type="ECO:0000313" key="4">
    <source>
        <dbReference type="Proteomes" id="UP000199318"/>
    </source>
</evidence>
<feature type="compositionally biased region" description="Basic and acidic residues" evidence="1">
    <location>
        <begin position="79"/>
        <end position="94"/>
    </location>
</feature>
<evidence type="ECO:0000256" key="1">
    <source>
        <dbReference type="SAM" id="MobiDB-lite"/>
    </source>
</evidence>
<feature type="chain" id="PRO_5011554471" evidence="2">
    <location>
        <begin position="28"/>
        <end position="109"/>
    </location>
</feature>
<accession>A0A1H9V025</accession>
<organism evidence="3 4">
    <name type="scientific">Salisediminibacterium halotolerans</name>
    <dbReference type="NCBI Taxonomy" id="517425"/>
    <lineage>
        <taxon>Bacteria</taxon>
        <taxon>Bacillati</taxon>
        <taxon>Bacillota</taxon>
        <taxon>Bacilli</taxon>
        <taxon>Bacillales</taxon>
        <taxon>Bacillaceae</taxon>
        <taxon>Salisediminibacterium</taxon>
    </lineage>
</organism>
<evidence type="ECO:0000313" key="3">
    <source>
        <dbReference type="EMBL" id="SES15120.1"/>
    </source>
</evidence>
<comment type="caution">
    <text evidence="3">The sequence shown here is derived from an EMBL/GenBank/DDBJ whole genome shotgun (WGS) entry which is preliminary data.</text>
</comment>
<dbReference type="RefSeq" id="WP_093073348.1">
    <property type="nucleotide sequence ID" value="NZ_FOGV01000017.1"/>
</dbReference>
<name>A0A1H9V025_9BACI</name>
<feature type="compositionally biased region" description="Gly residues" evidence="1">
    <location>
        <begin position="42"/>
        <end position="51"/>
    </location>
</feature>
<dbReference type="EMBL" id="FOGV01000017">
    <property type="protein sequence ID" value="SES15120.1"/>
    <property type="molecule type" value="Genomic_DNA"/>
</dbReference>
<keyword evidence="2" id="KW-0732">Signal</keyword>
<reference evidence="4" key="1">
    <citation type="submission" date="2016-10" db="EMBL/GenBank/DDBJ databases">
        <authorList>
            <person name="de Groot N.N."/>
        </authorList>
    </citation>
    <scope>NUCLEOTIDE SEQUENCE [LARGE SCALE GENOMIC DNA]</scope>
    <source>
        <strain evidence="4">10nlg</strain>
    </source>
</reference>
<evidence type="ECO:0000256" key="2">
    <source>
        <dbReference type="SAM" id="SignalP"/>
    </source>
</evidence>
<feature type="signal peptide" evidence="2">
    <location>
        <begin position="1"/>
        <end position="27"/>
    </location>
</feature>
<dbReference type="Proteomes" id="UP000199318">
    <property type="component" value="Unassembled WGS sequence"/>
</dbReference>
<dbReference type="AlphaFoldDB" id="A0A1H9V025"/>
<feature type="region of interest" description="Disordered" evidence="1">
    <location>
        <begin position="79"/>
        <end position="109"/>
    </location>
</feature>
<keyword evidence="4" id="KW-1185">Reference proteome</keyword>
<protein>
    <submittedName>
        <fullName evidence="3">Uncharacterized protein</fullName>
    </submittedName>
</protein>
<sequence length="109" mass="11920">MKKGFMSVLLGSGVILAGLGIGGQVFADEANENNEGTFNCPFGGGGPGSGEAGEFSERGQHMQEYFDIDEEEFAEYMEEHHQEGFRHHNGEGHHGGMMNRENGQRGWDN</sequence>
<feature type="region of interest" description="Disordered" evidence="1">
    <location>
        <begin position="37"/>
        <end position="56"/>
    </location>
</feature>
<proteinExistence type="predicted"/>